<evidence type="ECO:0000256" key="5">
    <source>
        <dbReference type="SAM" id="MobiDB-lite"/>
    </source>
</evidence>
<comment type="similarity">
    <text evidence="2">Belongs to the ripply family.</text>
</comment>
<evidence type="ECO:0000256" key="3">
    <source>
        <dbReference type="ARBA" id="ARBA00022473"/>
    </source>
</evidence>
<dbReference type="OMA" id="LWRPWDG"/>
<name>A0A1S3S6Z4_SALSA</name>
<dbReference type="GO" id="GO:0005634">
    <property type="term" value="C:nucleus"/>
    <property type="evidence" value="ECO:0007669"/>
    <property type="project" value="UniProtKB-SubCell"/>
</dbReference>
<keyword evidence="4" id="KW-0539">Nucleus</keyword>
<dbReference type="InterPro" id="IPR028127">
    <property type="entry name" value="Ripply_fam"/>
</dbReference>
<dbReference type="Pfam" id="PF14998">
    <property type="entry name" value="Ripply"/>
    <property type="match status" value="1"/>
</dbReference>
<dbReference type="OrthoDB" id="5978888at2759"/>
<dbReference type="AlphaFoldDB" id="A0A1S3S6Z4"/>
<dbReference type="GO" id="GO:0009880">
    <property type="term" value="P:embryonic pattern specification"/>
    <property type="evidence" value="ECO:0007669"/>
    <property type="project" value="TreeGrafter"/>
</dbReference>
<proteinExistence type="inferred from homology"/>
<dbReference type="RefSeq" id="XP_014060115.1">
    <property type="nucleotide sequence ID" value="XM_014204640.1"/>
</dbReference>
<feature type="region of interest" description="Disordered" evidence="5">
    <location>
        <begin position="103"/>
        <end position="135"/>
    </location>
</feature>
<evidence type="ECO:0000256" key="2">
    <source>
        <dbReference type="ARBA" id="ARBA00006944"/>
    </source>
</evidence>
<dbReference type="KEGG" id="sasa:106607569"/>
<dbReference type="STRING" id="8030.ENSSSAP00000017098"/>
<evidence type="ECO:0000256" key="1">
    <source>
        <dbReference type="ARBA" id="ARBA00004123"/>
    </source>
</evidence>
<organism evidence="6 7">
    <name type="scientific">Salmo salar</name>
    <name type="common">Atlantic salmon</name>
    <dbReference type="NCBI Taxonomy" id="8030"/>
    <lineage>
        <taxon>Eukaryota</taxon>
        <taxon>Metazoa</taxon>
        <taxon>Chordata</taxon>
        <taxon>Craniata</taxon>
        <taxon>Vertebrata</taxon>
        <taxon>Euteleostomi</taxon>
        <taxon>Actinopterygii</taxon>
        <taxon>Neopterygii</taxon>
        <taxon>Teleostei</taxon>
        <taxon>Protacanthopterygii</taxon>
        <taxon>Salmoniformes</taxon>
        <taxon>Salmonidae</taxon>
        <taxon>Salmoninae</taxon>
        <taxon>Salmo</taxon>
    </lineage>
</organism>
<dbReference type="PANTHER" id="PTHR16770">
    <property type="entry name" value="PROTEIN RIPPLY-LIKE"/>
    <property type="match status" value="1"/>
</dbReference>
<feature type="compositionally biased region" description="Acidic residues" evidence="5">
    <location>
        <begin position="105"/>
        <end position="122"/>
    </location>
</feature>
<protein>
    <submittedName>
        <fullName evidence="7">Protein ripply2</fullName>
    </submittedName>
</protein>
<keyword evidence="3" id="KW-0217">Developmental protein</keyword>
<dbReference type="PaxDb" id="8030-ENSSSAP00000017098"/>
<sequence>MENIIVHCGLIGRVTRINFVQQPANLWRPWDGKADKERRVAENTPYTKPIGGFSDTKYCNSPQITHPVKLFWPKSRCFDYLYQDAEMLLRNYPVQATICLYEDSSSNDDEESVSDNDEEEESVKELNLKRPLSPM</sequence>
<comment type="subcellular location">
    <subcellularLocation>
        <location evidence="1">Nucleus</location>
    </subcellularLocation>
</comment>
<gene>
    <name evidence="7" type="primary">ripply2</name>
</gene>
<accession>A0A1S3S6Z4</accession>
<dbReference type="GO" id="GO:0000122">
    <property type="term" value="P:negative regulation of transcription by RNA polymerase II"/>
    <property type="evidence" value="ECO:0007669"/>
    <property type="project" value="TreeGrafter"/>
</dbReference>
<dbReference type="PANTHER" id="PTHR16770:SF3">
    <property type="entry name" value="PROTEIN RIPPLY2"/>
    <property type="match status" value="1"/>
</dbReference>
<keyword evidence="6" id="KW-1185">Reference proteome</keyword>
<reference evidence="7" key="1">
    <citation type="submission" date="2025-08" db="UniProtKB">
        <authorList>
            <consortium name="RefSeq"/>
        </authorList>
    </citation>
    <scope>IDENTIFICATION</scope>
</reference>
<evidence type="ECO:0000256" key="4">
    <source>
        <dbReference type="ARBA" id="ARBA00023242"/>
    </source>
</evidence>
<dbReference type="Proteomes" id="UP001652741">
    <property type="component" value="Chromosome ssa06"/>
</dbReference>
<evidence type="ECO:0000313" key="6">
    <source>
        <dbReference type="Proteomes" id="UP001652741"/>
    </source>
</evidence>
<evidence type="ECO:0000313" key="7">
    <source>
        <dbReference type="RefSeq" id="XP_014060115.1"/>
    </source>
</evidence>